<name>A0A803P6C5_CANSA</name>
<feature type="compositionally biased region" description="Low complexity" evidence="1">
    <location>
        <begin position="1"/>
        <end position="11"/>
    </location>
</feature>
<dbReference type="EnsemblPlants" id="evm.model.03.1702">
    <property type="protein sequence ID" value="cds.evm.model.03.1702"/>
    <property type="gene ID" value="evm.TU.03.1702"/>
</dbReference>
<dbReference type="Proteomes" id="UP000596661">
    <property type="component" value="Chromosome 3"/>
</dbReference>
<protein>
    <submittedName>
        <fullName evidence="2">Uncharacterized protein</fullName>
    </submittedName>
</protein>
<accession>A0A803P6C5</accession>
<evidence type="ECO:0000256" key="1">
    <source>
        <dbReference type="SAM" id="MobiDB-lite"/>
    </source>
</evidence>
<organism evidence="2 3">
    <name type="scientific">Cannabis sativa</name>
    <name type="common">Hemp</name>
    <name type="synonym">Marijuana</name>
    <dbReference type="NCBI Taxonomy" id="3483"/>
    <lineage>
        <taxon>Eukaryota</taxon>
        <taxon>Viridiplantae</taxon>
        <taxon>Streptophyta</taxon>
        <taxon>Embryophyta</taxon>
        <taxon>Tracheophyta</taxon>
        <taxon>Spermatophyta</taxon>
        <taxon>Magnoliopsida</taxon>
        <taxon>eudicotyledons</taxon>
        <taxon>Gunneridae</taxon>
        <taxon>Pentapetalae</taxon>
        <taxon>rosids</taxon>
        <taxon>fabids</taxon>
        <taxon>Rosales</taxon>
        <taxon>Cannabaceae</taxon>
        <taxon>Cannabis</taxon>
    </lineage>
</organism>
<feature type="compositionally biased region" description="Basic and acidic residues" evidence="1">
    <location>
        <begin position="80"/>
        <end position="91"/>
    </location>
</feature>
<dbReference type="EMBL" id="UZAU01000330">
    <property type="status" value="NOT_ANNOTATED_CDS"/>
    <property type="molecule type" value="Genomic_DNA"/>
</dbReference>
<reference evidence="2" key="2">
    <citation type="submission" date="2021-03" db="UniProtKB">
        <authorList>
            <consortium name="EnsemblPlants"/>
        </authorList>
    </citation>
    <scope>IDENTIFICATION</scope>
</reference>
<dbReference type="AlphaFoldDB" id="A0A803P6C5"/>
<reference evidence="2" key="1">
    <citation type="submission" date="2018-11" db="EMBL/GenBank/DDBJ databases">
        <authorList>
            <person name="Grassa J C."/>
        </authorList>
    </citation>
    <scope>NUCLEOTIDE SEQUENCE [LARGE SCALE GENOMIC DNA]</scope>
</reference>
<keyword evidence="3" id="KW-1185">Reference proteome</keyword>
<dbReference type="Gramene" id="evm.model.03.1702">
    <property type="protein sequence ID" value="cds.evm.model.03.1702"/>
    <property type="gene ID" value="evm.TU.03.1702"/>
</dbReference>
<feature type="compositionally biased region" description="Basic and acidic residues" evidence="1">
    <location>
        <begin position="43"/>
        <end position="54"/>
    </location>
</feature>
<proteinExistence type="predicted"/>
<evidence type="ECO:0000313" key="2">
    <source>
        <dbReference type="EnsemblPlants" id="cds.evm.model.03.1702"/>
    </source>
</evidence>
<sequence length="120" mass="13002">MIATRTTITKPTTRDGDTTMDDVNPPPTTHVETSVVGEGETSEPEKEVPEKNAPDEPTLEENNTTKKVNPMNVGPFVPVRENEKGIMEEPANKNVVDAPRKNKNAANQPLQKTKAANALG</sequence>
<evidence type="ECO:0000313" key="3">
    <source>
        <dbReference type="Proteomes" id="UP000596661"/>
    </source>
</evidence>
<feature type="region of interest" description="Disordered" evidence="1">
    <location>
        <begin position="1"/>
        <end position="120"/>
    </location>
</feature>